<comment type="caution">
    <text evidence="3">The sequence shown here is derived from an EMBL/GenBank/DDBJ whole genome shotgun (WGS) entry which is preliminary data.</text>
</comment>
<evidence type="ECO:0000313" key="4">
    <source>
        <dbReference type="Proteomes" id="UP000193944"/>
    </source>
</evidence>
<reference evidence="3 4" key="2">
    <citation type="submission" date="2016-08" db="EMBL/GenBank/DDBJ databases">
        <title>Pervasive Adenine N6-methylation of Active Genes in Fungi.</title>
        <authorList>
            <consortium name="DOE Joint Genome Institute"/>
            <person name="Mondo S.J."/>
            <person name="Dannebaum R.O."/>
            <person name="Kuo R.C."/>
            <person name="Labutti K."/>
            <person name="Haridas S."/>
            <person name="Kuo A."/>
            <person name="Salamov A."/>
            <person name="Ahrendt S.R."/>
            <person name="Lipzen A."/>
            <person name="Sullivan W."/>
            <person name="Andreopoulos W.B."/>
            <person name="Clum A."/>
            <person name="Lindquist E."/>
            <person name="Daum C."/>
            <person name="Ramamoorthy G.K."/>
            <person name="Gryganskyi A."/>
            <person name="Culley D."/>
            <person name="Magnuson J.K."/>
            <person name="James T.Y."/>
            <person name="O'Malley M.A."/>
            <person name="Stajich J.E."/>
            <person name="Spatafora J.W."/>
            <person name="Visel A."/>
            <person name="Grigoriev I.V."/>
        </authorList>
    </citation>
    <scope>NUCLEOTIDE SEQUENCE [LARGE SCALE GENOMIC DNA]</scope>
    <source>
        <strain evidence="3 4">S4</strain>
    </source>
</reference>
<dbReference type="OrthoDB" id="243127at2759"/>
<keyword evidence="4" id="KW-1185">Reference proteome</keyword>
<gene>
    <name evidence="3" type="ORF">BCR32DRAFT_200664</name>
</gene>
<organism evidence="3 4">
    <name type="scientific">Anaeromyces robustus</name>
    <dbReference type="NCBI Taxonomy" id="1754192"/>
    <lineage>
        <taxon>Eukaryota</taxon>
        <taxon>Fungi</taxon>
        <taxon>Fungi incertae sedis</taxon>
        <taxon>Chytridiomycota</taxon>
        <taxon>Chytridiomycota incertae sedis</taxon>
        <taxon>Neocallimastigomycetes</taxon>
        <taxon>Neocallimastigales</taxon>
        <taxon>Neocallimastigaceae</taxon>
        <taxon>Anaeromyces</taxon>
    </lineage>
</organism>
<evidence type="ECO:0000313" key="3">
    <source>
        <dbReference type="EMBL" id="ORX84719.1"/>
    </source>
</evidence>
<reference evidence="3 4" key="1">
    <citation type="submission" date="2016-08" db="EMBL/GenBank/DDBJ databases">
        <title>A Parts List for Fungal Cellulosomes Revealed by Comparative Genomics.</title>
        <authorList>
            <consortium name="DOE Joint Genome Institute"/>
            <person name="Haitjema C.H."/>
            <person name="Gilmore S.P."/>
            <person name="Henske J.K."/>
            <person name="Solomon K.V."/>
            <person name="De Groot R."/>
            <person name="Kuo A."/>
            <person name="Mondo S.J."/>
            <person name="Salamov A.A."/>
            <person name="Labutti K."/>
            <person name="Zhao Z."/>
            <person name="Chiniquy J."/>
            <person name="Barry K."/>
            <person name="Brewer H.M."/>
            <person name="Purvine S.O."/>
            <person name="Wright A.T."/>
            <person name="Boxma B."/>
            <person name="Van Alen T."/>
            <person name="Hackstein J.H."/>
            <person name="Baker S.E."/>
            <person name="Grigoriev I.V."/>
            <person name="O'Malley M.A."/>
        </authorList>
    </citation>
    <scope>NUCLEOTIDE SEQUENCE [LARGE SCALE GENOMIC DNA]</scope>
    <source>
        <strain evidence="3 4">S4</strain>
    </source>
</reference>
<evidence type="ECO:0000256" key="1">
    <source>
        <dbReference type="SAM" id="MobiDB-lite"/>
    </source>
</evidence>
<dbReference type="PROSITE" id="PS51411">
    <property type="entry name" value="PSP1_C"/>
    <property type="match status" value="1"/>
</dbReference>
<feature type="compositionally biased region" description="Gly residues" evidence="1">
    <location>
        <begin position="1"/>
        <end position="10"/>
    </location>
</feature>
<accession>A0A1Y1XG26</accession>
<dbReference type="EMBL" id="MCFG01000047">
    <property type="protein sequence ID" value="ORX84719.1"/>
    <property type="molecule type" value="Genomic_DNA"/>
</dbReference>
<dbReference type="AlphaFoldDB" id="A0A1Y1XG26"/>
<protein>
    <submittedName>
        <fullName evidence="3">PSP1-domain-containing protein</fullName>
    </submittedName>
</protein>
<dbReference type="Pfam" id="PF04468">
    <property type="entry name" value="PSP1"/>
    <property type="match status" value="1"/>
</dbReference>
<dbReference type="PANTHER" id="PTHR43830">
    <property type="entry name" value="PROTEIN PSP1"/>
    <property type="match status" value="1"/>
</dbReference>
<feature type="domain" description="PSP1 C-terminal" evidence="2">
    <location>
        <begin position="142"/>
        <end position="223"/>
    </location>
</feature>
<dbReference type="Proteomes" id="UP000193944">
    <property type="component" value="Unassembled WGS sequence"/>
</dbReference>
<dbReference type="InterPro" id="IPR047767">
    <property type="entry name" value="PSP1-like"/>
</dbReference>
<sequence>MNNNNNGGGEASSSNDDAKNKALSNQGSDYVNEIDDYFENTEHRTRAWVEAGKNLQNQQSSQHWPLYIVEFKAGRTDYFYISEKSGLVVKVNDLVIVEADRGKDLGKVVASNITSFQQIQAYQAQHAEDGMEIQKDMQIHPKRIYRLAQKAEIDMLIAKCQDEVKSKNLCQSKVRQKKLPMEIVDAEFQWDRKKLTFYFVSDRRIDFRELVRELFKIYKTRIW</sequence>
<name>A0A1Y1XG26_9FUNG</name>
<dbReference type="GO" id="GO:0005737">
    <property type="term" value="C:cytoplasm"/>
    <property type="evidence" value="ECO:0007669"/>
    <property type="project" value="TreeGrafter"/>
</dbReference>
<dbReference type="PANTHER" id="PTHR43830:SF3">
    <property type="entry name" value="PROTEIN PSP1"/>
    <property type="match status" value="1"/>
</dbReference>
<dbReference type="InterPro" id="IPR007557">
    <property type="entry name" value="PSP1_C"/>
</dbReference>
<feature type="region of interest" description="Disordered" evidence="1">
    <location>
        <begin position="1"/>
        <end position="26"/>
    </location>
</feature>
<dbReference type="NCBIfam" id="NF041131">
    <property type="entry name" value="RicT_YaaT_fam"/>
    <property type="match status" value="1"/>
</dbReference>
<proteinExistence type="predicted"/>
<evidence type="ECO:0000259" key="2">
    <source>
        <dbReference type="PROSITE" id="PS51411"/>
    </source>
</evidence>